<gene>
    <name evidence="6" type="ORF">N790_09000</name>
</gene>
<feature type="domain" description="Response regulatory" evidence="5">
    <location>
        <begin position="1"/>
        <end position="116"/>
    </location>
</feature>
<evidence type="ECO:0000256" key="1">
    <source>
        <dbReference type="ARBA" id="ARBA00022553"/>
    </source>
</evidence>
<dbReference type="PROSITE" id="PS50043">
    <property type="entry name" value="HTH_LUXR_2"/>
    <property type="match status" value="1"/>
</dbReference>
<accession>A0A091B390</accession>
<name>A0A091B390_9GAMM</name>
<evidence type="ECO:0000259" key="4">
    <source>
        <dbReference type="PROSITE" id="PS50043"/>
    </source>
</evidence>
<dbReference type="STRING" id="1384054.N790_09000"/>
<evidence type="ECO:0000256" key="3">
    <source>
        <dbReference type="PROSITE-ProRule" id="PRU00169"/>
    </source>
</evidence>
<dbReference type="InterPro" id="IPR011006">
    <property type="entry name" value="CheY-like_superfamily"/>
</dbReference>
<evidence type="ECO:0008006" key="8">
    <source>
        <dbReference type="Google" id="ProtNLM"/>
    </source>
</evidence>
<dbReference type="Pfam" id="PF00196">
    <property type="entry name" value="GerE"/>
    <property type="match status" value="1"/>
</dbReference>
<dbReference type="PATRIC" id="fig|1384054.3.peg.1914"/>
<sequence>MLVDDHQIIRDGVEAVLSGRPGFEVVGQSDNGLDAVAKATALRPDLIVLDVDLPGLGGLDVFDRVKAQVDPAPAVVILSMFGDPGFAMEAMKRGVRGYVHKGSGLREIVAAIEAVSRGESYLCSRTASALARREGTATGGAGHLTPREREVLRCMSRGMSAKETAQALDISPATVHVFRSRIRDKFGARSQAELVRLGIRFGLVGIEGTDEDRGR</sequence>
<dbReference type="SUPFAM" id="SSF46894">
    <property type="entry name" value="C-terminal effector domain of the bipartite response regulators"/>
    <property type="match status" value="1"/>
</dbReference>
<dbReference type="GO" id="GO:0003677">
    <property type="term" value="F:DNA binding"/>
    <property type="evidence" value="ECO:0007669"/>
    <property type="project" value="UniProtKB-KW"/>
</dbReference>
<dbReference type="EMBL" id="AVCH01000174">
    <property type="protein sequence ID" value="KFN46007.1"/>
    <property type="molecule type" value="Genomic_DNA"/>
</dbReference>
<evidence type="ECO:0000313" key="6">
    <source>
        <dbReference type="EMBL" id="KFN46007.1"/>
    </source>
</evidence>
<keyword evidence="7" id="KW-1185">Reference proteome</keyword>
<protein>
    <recommendedName>
        <fullName evidence="8">LuxR family transcriptional regulator</fullName>
    </recommendedName>
</protein>
<dbReference type="InterPro" id="IPR058245">
    <property type="entry name" value="NreC/VraR/RcsB-like_REC"/>
</dbReference>
<dbReference type="PRINTS" id="PR00038">
    <property type="entry name" value="HTHLUXR"/>
</dbReference>
<dbReference type="SUPFAM" id="SSF52172">
    <property type="entry name" value="CheY-like"/>
    <property type="match status" value="1"/>
</dbReference>
<keyword evidence="1 3" id="KW-0597">Phosphoprotein</keyword>
<feature type="modified residue" description="4-aspartylphosphate" evidence="3">
    <location>
        <position position="50"/>
    </location>
</feature>
<dbReference type="Proteomes" id="UP000029392">
    <property type="component" value="Unassembled WGS sequence"/>
</dbReference>
<dbReference type="Gene3D" id="3.40.50.2300">
    <property type="match status" value="1"/>
</dbReference>
<dbReference type="AlphaFoldDB" id="A0A091B390"/>
<dbReference type="PANTHER" id="PTHR43214">
    <property type="entry name" value="TWO-COMPONENT RESPONSE REGULATOR"/>
    <property type="match status" value="1"/>
</dbReference>
<dbReference type="SMART" id="SM00421">
    <property type="entry name" value="HTH_LUXR"/>
    <property type="match status" value="1"/>
</dbReference>
<organism evidence="6 7">
    <name type="scientific">Arenimonas malthae CC-JY-1</name>
    <dbReference type="NCBI Taxonomy" id="1384054"/>
    <lineage>
        <taxon>Bacteria</taxon>
        <taxon>Pseudomonadati</taxon>
        <taxon>Pseudomonadota</taxon>
        <taxon>Gammaproteobacteria</taxon>
        <taxon>Lysobacterales</taxon>
        <taxon>Lysobacteraceae</taxon>
        <taxon>Arenimonas</taxon>
    </lineage>
</organism>
<reference evidence="6 7" key="1">
    <citation type="submission" date="2013-09" db="EMBL/GenBank/DDBJ databases">
        <title>Genome sequencing of Arenimonas malthae.</title>
        <authorList>
            <person name="Chen F."/>
            <person name="Wang G."/>
        </authorList>
    </citation>
    <scope>NUCLEOTIDE SEQUENCE [LARGE SCALE GENOMIC DNA]</scope>
    <source>
        <strain evidence="6 7">CC-JY-1</strain>
    </source>
</reference>
<dbReference type="CDD" id="cd17535">
    <property type="entry name" value="REC_NarL-like"/>
    <property type="match status" value="1"/>
</dbReference>
<proteinExistence type="predicted"/>
<dbReference type="InterPro" id="IPR001789">
    <property type="entry name" value="Sig_transdc_resp-reg_receiver"/>
</dbReference>
<keyword evidence="2" id="KW-0238">DNA-binding</keyword>
<evidence type="ECO:0000256" key="2">
    <source>
        <dbReference type="ARBA" id="ARBA00023125"/>
    </source>
</evidence>
<dbReference type="eggNOG" id="COG2197">
    <property type="taxonomic scope" value="Bacteria"/>
</dbReference>
<dbReference type="PROSITE" id="PS50110">
    <property type="entry name" value="RESPONSE_REGULATORY"/>
    <property type="match status" value="1"/>
</dbReference>
<dbReference type="InterPro" id="IPR039420">
    <property type="entry name" value="WalR-like"/>
</dbReference>
<evidence type="ECO:0000313" key="7">
    <source>
        <dbReference type="Proteomes" id="UP000029392"/>
    </source>
</evidence>
<dbReference type="PANTHER" id="PTHR43214:SF43">
    <property type="entry name" value="TWO-COMPONENT RESPONSE REGULATOR"/>
    <property type="match status" value="1"/>
</dbReference>
<dbReference type="InterPro" id="IPR016032">
    <property type="entry name" value="Sig_transdc_resp-reg_C-effctor"/>
</dbReference>
<evidence type="ECO:0000259" key="5">
    <source>
        <dbReference type="PROSITE" id="PS50110"/>
    </source>
</evidence>
<dbReference type="SMART" id="SM00448">
    <property type="entry name" value="REC"/>
    <property type="match status" value="1"/>
</dbReference>
<dbReference type="InterPro" id="IPR000792">
    <property type="entry name" value="Tscrpt_reg_LuxR_C"/>
</dbReference>
<dbReference type="GO" id="GO:0006355">
    <property type="term" value="P:regulation of DNA-templated transcription"/>
    <property type="evidence" value="ECO:0007669"/>
    <property type="project" value="InterPro"/>
</dbReference>
<comment type="caution">
    <text evidence="6">The sequence shown here is derived from an EMBL/GenBank/DDBJ whole genome shotgun (WGS) entry which is preliminary data.</text>
</comment>
<feature type="domain" description="HTH luxR-type" evidence="4">
    <location>
        <begin position="137"/>
        <end position="202"/>
    </location>
</feature>
<dbReference type="GO" id="GO:0000160">
    <property type="term" value="P:phosphorelay signal transduction system"/>
    <property type="evidence" value="ECO:0007669"/>
    <property type="project" value="InterPro"/>
</dbReference>
<dbReference type="CDD" id="cd06170">
    <property type="entry name" value="LuxR_C_like"/>
    <property type="match status" value="1"/>
</dbReference>
<dbReference type="Pfam" id="PF00072">
    <property type="entry name" value="Response_reg"/>
    <property type="match status" value="1"/>
</dbReference>